<protein>
    <submittedName>
        <fullName evidence="1">Uncharacterized protein</fullName>
    </submittedName>
</protein>
<dbReference type="AlphaFoldDB" id="A0A7R8WB02"/>
<proteinExistence type="predicted"/>
<gene>
    <name evidence="1" type="ORF">CTOB1V02_LOCUS6164</name>
</gene>
<accession>A0A7R8WB02</accession>
<sequence length="438" mass="48743">MTTAMFLQFCVPQLETKSAPGQCNRPAAHRSIAKVVVSQICKASVADSRLEIRRAFLTKIVFTRSHVLQTCSCLRSMDSTFLMQSGGVLEKTRSIVLFPEIAEMTSVDPVLSRVLRFPREGWPEEQNEEEMKPLFRRRCEISIQDGVLFSASPSLKSSYFDPAGNDDIRLQIISGRRSLLRKKRNSKLADSNSVNGPHGQGGCDRVKRHPQNLSVPSLGHSSFVRRGSPWDEALRSRQMRAYGITGAHGGKQRPLLPTTPFLQQSSVPSPDVTPPSVEYYSIPSAILPSFTTRAFLEHSSFRPVLLHSFSNPPFLHQTCLPRTLLLSSSTTPFLQQSSVPSPDVPSSNTPPFFQYYSIPSAILRSFTKRAFLEDSSVPPTFILSSKSSVPPTLLPSSSTTPFLHESCDPAFLKYYTFILPVLRSWSTSPLLNRCYLSA</sequence>
<dbReference type="OrthoDB" id="6381096at2759"/>
<evidence type="ECO:0000313" key="1">
    <source>
        <dbReference type="EMBL" id="CAD7228277.1"/>
    </source>
</evidence>
<reference evidence="1" key="1">
    <citation type="submission" date="2020-11" db="EMBL/GenBank/DDBJ databases">
        <authorList>
            <person name="Tran Van P."/>
        </authorList>
    </citation>
    <scope>NUCLEOTIDE SEQUENCE</scope>
</reference>
<organism evidence="1">
    <name type="scientific">Cyprideis torosa</name>
    <dbReference type="NCBI Taxonomy" id="163714"/>
    <lineage>
        <taxon>Eukaryota</taxon>
        <taxon>Metazoa</taxon>
        <taxon>Ecdysozoa</taxon>
        <taxon>Arthropoda</taxon>
        <taxon>Crustacea</taxon>
        <taxon>Oligostraca</taxon>
        <taxon>Ostracoda</taxon>
        <taxon>Podocopa</taxon>
        <taxon>Podocopida</taxon>
        <taxon>Cytherocopina</taxon>
        <taxon>Cytheroidea</taxon>
        <taxon>Cytherideidae</taxon>
        <taxon>Cyprideis</taxon>
    </lineage>
</organism>
<dbReference type="EMBL" id="OB661464">
    <property type="protein sequence ID" value="CAD7228277.1"/>
    <property type="molecule type" value="Genomic_DNA"/>
</dbReference>
<name>A0A7R8WB02_9CRUS</name>